<evidence type="ECO:0008006" key="4">
    <source>
        <dbReference type="Google" id="ProtNLM"/>
    </source>
</evidence>
<dbReference type="KEGG" id="aprs:BI364_12145"/>
<evidence type="ECO:0000256" key="1">
    <source>
        <dbReference type="SAM" id="SignalP"/>
    </source>
</evidence>
<protein>
    <recommendedName>
        <fullName evidence="4">DUF3108 domain-containing protein</fullName>
    </recommendedName>
</protein>
<accession>A0A1D8IQ76</accession>
<proteinExistence type="predicted"/>
<name>A0A1D8IQ76_9GAMM</name>
<dbReference type="EMBL" id="CP017415">
    <property type="protein sequence ID" value="AOU98609.1"/>
    <property type="molecule type" value="Genomic_DNA"/>
</dbReference>
<keyword evidence="3" id="KW-1185">Reference proteome</keyword>
<dbReference type="AlphaFoldDB" id="A0A1D8IQ76"/>
<dbReference type="RefSeq" id="WP_070078969.1">
    <property type="nucleotide sequence ID" value="NZ_CP017415.1"/>
</dbReference>
<dbReference type="Proteomes" id="UP000095401">
    <property type="component" value="Chromosome"/>
</dbReference>
<gene>
    <name evidence="2" type="ORF">BI364_12145</name>
</gene>
<dbReference type="InterPro" id="IPR021457">
    <property type="entry name" value="DUF3108"/>
</dbReference>
<feature type="chain" id="PRO_5009108394" description="DUF3108 domain-containing protein" evidence="1">
    <location>
        <begin position="30"/>
        <end position="254"/>
    </location>
</feature>
<dbReference type="Pfam" id="PF11306">
    <property type="entry name" value="DUF3108"/>
    <property type="match status" value="1"/>
</dbReference>
<keyword evidence="1" id="KW-0732">Signal</keyword>
<organism evidence="2 3">
    <name type="scientific">Acidihalobacter yilgarnensis</name>
    <dbReference type="NCBI Taxonomy" id="2819280"/>
    <lineage>
        <taxon>Bacteria</taxon>
        <taxon>Pseudomonadati</taxon>
        <taxon>Pseudomonadota</taxon>
        <taxon>Gammaproteobacteria</taxon>
        <taxon>Chromatiales</taxon>
        <taxon>Ectothiorhodospiraceae</taxon>
        <taxon>Acidihalobacter</taxon>
    </lineage>
</organism>
<feature type="signal peptide" evidence="1">
    <location>
        <begin position="1"/>
        <end position="29"/>
    </location>
</feature>
<evidence type="ECO:0000313" key="2">
    <source>
        <dbReference type="EMBL" id="AOU98609.1"/>
    </source>
</evidence>
<reference evidence="3" key="1">
    <citation type="submission" date="2016-09" db="EMBL/GenBank/DDBJ databases">
        <title>Acidihalobacter prosperus F5.</title>
        <authorList>
            <person name="Khaleque H.N."/>
            <person name="Ramsay J.P."/>
            <person name="Kaksonen A.H."/>
            <person name="Boxall N.J."/>
            <person name="Watkin E.L.J."/>
        </authorList>
    </citation>
    <scope>NUCLEOTIDE SEQUENCE [LARGE SCALE GENOMIC DNA]</scope>
    <source>
        <strain evidence="3">F5</strain>
    </source>
</reference>
<sequence length="254" mass="28240">MKSRFYTRRLPALALFGGLVLAPTVPAAAATSPQAVNTAFGIPFFSAQYALKKLGLTVAKITVSFGRENGRLIYRQVTLPAGVITWFRHDRITEESLLAPGPVPLPTEYRFLHTGDGPTKQAVIHFDRQTDEASGHMQNGDPVKVAIDPGTLDRLSLQLALMQAVAKGQKTLRFTTVETKNKLSHYDFHDLGHDTVMTPLGQLDTLHLQRVWQAKHIRFDFWLAPSLHDLPVKLIQTDGDGASLGLYLQSVRWY</sequence>
<evidence type="ECO:0000313" key="3">
    <source>
        <dbReference type="Proteomes" id="UP000095401"/>
    </source>
</evidence>